<accession>A0ABP9VIW3</accession>
<protein>
    <submittedName>
        <fullName evidence="1">Uncharacterized protein</fullName>
    </submittedName>
</protein>
<dbReference type="RefSeq" id="WP_345682230.1">
    <property type="nucleotide sequence ID" value="NZ_BAABRO010000001.1"/>
</dbReference>
<name>A0ABP9VIW3_9BACT</name>
<proteinExistence type="predicted"/>
<organism evidence="1 2">
    <name type="scientific">Novipirellula caenicola</name>
    <dbReference type="NCBI Taxonomy" id="1536901"/>
    <lineage>
        <taxon>Bacteria</taxon>
        <taxon>Pseudomonadati</taxon>
        <taxon>Planctomycetota</taxon>
        <taxon>Planctomycetia</taxon>
        <taxon>Pirellulales</taxon>
        <taxon>Pirellulaceae</taxon>
        <taxon>Novipirellula</taxon>
    </lineage>
</organism>
<evidence type="ECO:0000313" key="2">
    <source>
        <dbReference type="Proteomes" id="UP001416858"/>
    </source>
</evidence>
<evidence type="ECO:0000313" key="1">
    <source>
        <dbReference type="EMBL" id="GAA5505153.1"/>
    </source>
</evidence>
<dbReference type="EMBL" id="BAABRO010000001">
    <property type="protein sequence ID" value="GAA5505153.1"/>
    <property type="molecule type" value="Genomic_DNA"/>
</dbReference>
<gene>
    <name evidence="1" type="ORF">Rcae01_00594</name>
</gene>
<comment type="caution">
    <text evidence="1">The sequence shown here is derived from an EMBL/GenBank/DDBJ whole genome shotgun (WGS) entry which is preliminary data.</text>
</comment>
<dbReference type="Proteomes" id="UP001416858">
    <property type="component" value="Unassembled WGS sequence"/>
</dbReference>
<keyword evidence="2" id="KW-1185">Reference proteome</keyword>
<reference evidence="1 2" key="1">
    <citation type="submission" date="2024-02" db="EMBL/GenBank/DDBJ databases">
        <title>Rhodopirellula caenicola NBRC 110016.</title>
        <authorList>
            <person name="Ichikawa N."/>
            <person name="Katano-Makiyama Y."/>
            <person name="Hidaka K."/>
        </authorList>
    </citation>
    <scope>NUCLEOTIDE SEQUENCE [LARGE SCALE GENOMIC DNA]</scope>
    <source>
        <strain evidence="1 2">NBRC 110016</strain>
    </source>
</reference>
<sequence length="87" mass="9252">MPNATDIGTRRVVLSRCGASRPVNIERFTRCHRLLAATGRFASRPHFKVAGLPTHYPTAVGTSTLAISSGNPREICAAGARNGYLTG</sequence>